<evidence type="ECO:0000313" key="2">
    <source>
        <dbReference type="Proteomes" id="UP001062846"/>
    </source>
</evidence>
<evidence type="ECO:0000313" key="1">
    <source>
        <dbReference type="EMBL" id="KAI8565147.1"/>
    </source>
</evidence>
<organism evidence="1 2">
    <name type="scientific">Rhododendron molle</name>
    <name type="common">Chinese azalea</name>
    <name type="synonym">Azalea mollis</name>
    <dbReference type="NCBI Taxonomy" id="49168"/>
    <lineage>
        <taxon>Eukaryota</taxon>
        <taxon>Viridiplantae</taxon>
        <taxon>Streptophyta</taxon>
        <taxon>Embryophyta</taxon>
        <taxon>Tracheophyta</taxon>
        <taxon>Spermatophyta</taxon>
        <taxon>Magnoliopsida</taxon>
        <taxon>eudicotyledons</taxon>
        <taxon>Gunneridae</taxon>
        <taxon>Pentapetalae</taxon>
        <taxon>asterids</taxon>
        <taxon>Ericales</taxon>
        <taxon>Ericaceae</taxon>
        <taxon>Ericoideae</taxon>
        <taxon>Rhodoreae</taxon>
        <taxon>Rhododendron</taxon>
    </lineage>
</organism>
<dbReference type="EMBL" id="CM046390">
    <property type="protein sequence ID" value="KAI8565147.1"/>
    <property type="molecule type" value="Genomic_DNA"/>
</dbReference>
<dbReference type="Proteomes" id="UP001062846">
    <property type="component" value="Chromosome 3"/>
</dbReference>
<comment type="caution">
    <text evidence="1">The sequence shown here is derived from an EMBL/GenBank/DDBJ whole genome shotgun (WGS) entry which is preliminary data.</text>
</comment>
<gene>
    <name evidence="1" type="ORF">RHMOL_Rhmol03G0238100</name>
</gene>
<protein>
    <submittedName>
        <fullName evidence="1">Uncharacterized protein</fullName>
    </submittedName>
</protein>
<proteinExistence type="predicted"/>
<keyword evidence="2" id="KW-1185">Reference proteome</keyword>
<sequence length="237" mass="26205">MFNYYPLKFFFSSTMGFSSPSKRSKFAFVLNNLSFRRGYDHQSEEEEAEFESAPPSPSLVQVPVQYFAVGSIKEKLPVMEYGGGKEDGGGDSTCAVCLKCMSEGDEVRELGNCCHVFHKECLDGWIDQGQLTCPLCRSKLLLSDDQDEGEAKCGGDPWRRERMIYLFGEDFVFLPFSSPFSPGDGGCFLPPRLLPVRIAGFLLGVTGFLTDKCGGGSGRRGREISLRTQLLSVFGFA</sequence>
<name>A0ACC0PHG7_RHOML</name>
<accession>A0ACC0PHG7</accession>
<reference evidence="1" key="1">
    <citation type="submission" date="2022-02" db="EMBL/GenBank/DDBJ databases">
        <title>Plant Genome Project.</title>
        <authorList>
            <person name="Zhang R.-G."/>
        </authorList>
    </citation>
    <scope>NUCLEOTIDE SEQUENCE</scope>
    <source>
        <strain evidence="1">AT1</strain>
    </source>
</reference>